<keyword evidence="3" id="KW-1185">Reference proteome</keyword>
<name>A0AAP0JYW4_9MAGN</name>
<dbReference type="EMBL" id="JBBNAF010000005">
    <property type="protein sequence ID" value="KAK9142364.1"/>
    <property type="molecule type" value="Genomic_DNA"/>
</dbReference>
<dbReference type="AlphaFoldDB" id="A0AAP0JYW4"/>
<evidence type="ECO:0000313" key="2">
    <source>
        <dbReference type="EMBL" id="KAK9142364.1"/>
    </source>
</evidence>
<organism evidence="2 3">
    <name type="scientific">Stephania yunnanensis</name>
    <dbReference type="NCBI Taxonomy" id="152371"/>
    <lineage>
        <taxon>Eukaryota</taxon>
        <taxon>Viridiplantae</taxon>
        <taxon>Streptophyta</taxon>
        <taxon>Embryophyta</taxon>
        <taxon>Tracheophyta</taxon>
        <taxon>Spermatophyta</taxon>
        <taxon>Magnoliopsida</taxon>
        <taxon>Ranunculales</taxon>
        <taxon>Menispermaceae</taxon>
        <taxon>Menispermoideae</taxon>
        <taxon>Cissampelideae</taxon>
        <taxon>Stephania</taxon>
    </lineage>
</organism>
<feature type="compositionally biased region" description="Polar residues" evidence="1">
    <location>
        <begin position="128"/>
        <end position="142"/>
    </location>
</feature>
<comment type="caution">
    <text evidence="2">The sequence shown here is derived from an EMBL/GenBank/DDBJ whole genome shotgun (WGS) entry which is preliminary data.</text>
</comment>
<dbReference type="Proteomes" id="UP001420932">
    <property type="component" value="Unassembled WGS sequence"/>
</dbReference>
<evidence type="ECO:0000313" key="3">
    <source>
        <dbReference type="Proteomes" id="UP001420932"/>
    </source>
</evidence>
<proteinExistence type="predicted"/>
<reference evidence="2 3" key="1">
    <citation type="submission" date="2024-01" db="EMBL/GenBank/DDBJ databases">
        <title>Genome assemblies of Stephania.</title>
        <authorList>
            <person name="Yang L."/>
        </authorList>
    </citation>
    <scope>NUCLEOTIDE SEQUENCE [LARGE SCALE GENOMIC DNA]</scope>
    <source>
        <strain evidence="2">YNDBR</strain>
        <tissue evidence="2">Leaf</tissue>
    </source>
</reference>
<sequence length="142" mass="15967">MHLTRVNDCSQGLGVYWSDQGFLTRRRQNLERAVIKVKGRLRGFYPMEIMIPGSDGMVAKIFIPKFRVEERGLDSVQMKELLGLLEDRDKRVINEAVEAGPDAWEEVTVALPENSPPAILPTSPWPEFTQQVETSPAAENSA</sequence>
<accession>A0AAP0JYW4</accession>
<gene>
    <name evidence="2" type="ORF">Syun_011764</name>
</gene>
<protein>
    <submittedName>
        <fullName evidence="2">Uncharacterized protein</fullName>
    </submittedName>
</protein>
<feature type="region of interest" description="Disordered" evidence="1">
    <location>
        <begin position="114"/>
        <end position="142"/>
    </location>
</feature>
<evidence type="ECO:0000256" key="1">
    <source>
        <dbReference type="SAM" id="MobiDB-lite"/>
    </source>
</evidence>